<feature type="compositionally biased region" description="Polar residues" evidence="1">
    <location>
        <begin position="555"/>
        <end position="575"/>
    </location>
</feature>
<accession>A0ABP8DUS2</accession>
<feature type="compositionally biased region" description="Low complexity" evidence="1">
    <location>
        <begin position="2608"/>
        <end position="2636"/>
    </location>
</feature>
<feature type="compositionally biased region" description="Basic and acidic residues" evidence="1">
    <location>
        <begin position="3298"/>
        <end position="3307"/>
    </location>
</feature>
<feature type="domain" description="Tox-PL" evidence="3">
    <location>
        <begin position="3407"/>
        <end position="3519"/>
    </location>
</feature>
<keyword evidence="5" id="KW-1185">Reference proteome</keyword>
<reference evidence="5" key="1">
    <citation type="journal article" date="2019" name="Int. J. Syst. Evol. Microbiol.">
        <title>The Global Catalogue of Microorganisms (GCM) 10K type strain sequencing project: providing services to taxonomists for standard genome sequencing and annotation.</title>
        <authorList>
            <consortium name="The Broad Institute Genomics Platform"/>
            <consortium name="The Broad Institute Genome Sequencing Center for Infectious Disease"/>
            <person name="Wu L."/>
            <person name="Ma J."/>
        </authorList>
    </citation>
    <scope>NUCLEOTIDE SEQUENCE [LARGE SCALE GENOMIC DNA]</scope>
    <source>
        <strain evidence="5">JCM 17441</strain>
    </source>
</reference>
<dbReference type="Proteomes" id="UP001500620">
    <property type="component" value="Unassembled WGS sequence"/>
</dbReference>
<feature type="region of interest" description="Disordered" evidence="1">
    <location>
        <begin position="3276"/>
        <end position="3354"/>
    </location>
</feature>
<dbReference type="InterPro" id="IPR036526">
    <property type="entry name" value="C-N_Hydrolase_sf"/>
</dbReference>
<evidence type="ECO:0000256" key="2">
    <source>
        <dbReference type="SAM" id="Phobius"/>
    </source>
</evidence>
<comment type="caution">
    <text evidence="4">The sequence shown here is derived from an EMBL/GenBank/DDBJ whole genome shotgun (WGS) entry which is preliminary data.</text>
</comment>
<organism evidence="4 5">
    <name type="scientific">Dactylosporangium darangshiense</name>
    <dbReference type="NCBI Taxonomy" id="579108"/>
    <lineage>
        <taxon>Bacteria</taxon>
        <taxon>Bacillati</taxon>
        <taxon>Actinomycetota</taxon>
        <taxon>Actinomycetes</taxon>
        <taxon>Micromonosporales</taxon>
        <taxon>Micromonosporaceae</taxon>
        <taxon>Dactylosporangium</taxon>
    </lineage>
</organism>
<feature type="transmembrane region" description="Helical" evidence="2">
    <location>
        <begin position="49"/>
        <end position="72"/>
    </location>
</feature>
<feature type="domain" description="Tox-PL" evidence="3">
    <location>
        <begin position="672"/>
        <end position="776"/>
    </location>
</feature>
<dbReference type="InterPro" id="IPR002328">
    <property type="entry name" value="ADH_Zn_CS"/>
</dbReference>
<feature type="compositionally biased region" description="Gly residues" evidence="1">
    <location>
        <begin position="404"/>
        <end position="414"/>
    </location>
</feature>
<dbReference type="Pfam" id="PF15644">
    <property type="entry name" value="Gln_amidase"/>
    <property type="match status" value="2"/>
</dbReference>
<keyword evidence="2" id="KW-1133">Transmembrane helix</keyword>
<proteinExistence type="predicted"/>
<dbReference type="InterPro" id="IPR028908">
    <property type="entry name" value="Tox-PL_dom"/>
</dbReference>
<feature type="compositionally biased region" description="Low complexity" evidence="1">
    <location>
        <begin position="3278"/>
        <end position="3293"/>
    </location>
</feature>
<dbReference type="PROSITE" id="PS00059">
    <property type="entry name" value="ADH_ZINC"/>
    <property type="match status" value="1"/>
</dbReference>
<protein>
    <recommendedName>
        <fullName evidence="3">Tox-PL domain-containing protein</fullName>
    </recommendedName>
</protein>
<dbReference type="SUPFAM" id="SSF56317">
    <property type="entry name" value="Carbon-nitrogen hydrolase"/>
    <property type="match status" value="1"/>
</dbReference>
<feature type="region of interest" description="Disordered" evidence="1">
    <location>
        <begin position="2605"/>
        <end position="2636"/>
    </location>
</feature>
<gene>
    <name evidence="4" type="ORF">GCM10022255_110230</name>
</gene>
<feature type="region of interest" description="Disordered" evidence="1">
    <location>
        <begin position="1340"/>
        <end position="1363"/>
    </location>
</feature>
<feature type="compositionally biased region" description="Polar residues" evidence="1">
    <location>
        <begin position="529"/>
        <end position="540"/>
    </location>
</feature>
<dbReference type="EMBL" id="BAABAT010000076">
    <property type="protein sequence ID" value="GAA4263661.1"/>
    <property type="molecule type" value="Genomic_DNA"/>
</dbReference>
<feature type="compositionally biased region" description="Low complexity" evidence="1">
    <location>
        <begin position="485"/>
        <end position="511"/>
    </location>
</feature>
<name>A0ABP8DUS2_9ACTN</name>
<evidence type="ECO:0000256" key="1">
    <source>
        <dbReference type="SAM" id="MobiDB-lite"/>
    </source>
</evidence>
<evidence type="ECO:0000259" key="3">
    <source>
        <dbReference type="Pfam" id="PF15644"/>
    </source>
</evidence>
<keyword evidence="2" id="KW-0812">Transmembrane</keyword>
<dbReference type="Gene3D" id="3.60.110.10">
    <property type="entry name" value="Carbon-nitrogen hydrolase"/>
    <property type="match status" value="1"/>
</dbReference>
<keyword evidence="2" id="KW-0472">Membrane</keyword>
<sequence>MVGDSERAYAETIGKVLGPGGYLPLASRYVHRMGLTLQDLGLKVEYAKYSTLLVIVDLMQSFSFFLVTAWLVPGEWEKFLAKVLWDRFRIQEWMTLVTLAVGESQLVGVSLQVEIDALAQLIQFQRGSRKHWDFELTGNAAKVGSWIGAIGMLLGPVGHLTGGGGKLVKPAVGGGADALLVKTTTPVAKDGVGDAIGVAGRQGPHDRLVKDKVVEDAADPALSGVAKHGGDDTVRPHDVPGLGGEGHAGGGGIAPEMLHEGLVGVVGEGSYGAVTGQDWQWSSTPHTFFSEALSGGVEGAGRATGRRLRQLTDGAPAKNAGHHHGTGSDRDGGGEDQLPPYEAPPPYEQQPPSPPLPPSAVFDPDAVGAGNPQPRPADADPARSASSNQSHNRPGPAVADHPGAGPGRAVGGGQSANSRPVAWTPQDVPSPATPDQVAGSGVWARNSPGPGHVAATPVAAPSGVAPTGGSAEATVRHLGPHADATGNTGTGTQTNPPGTVAAGPAAPTQAPSSRTAAALTTPVEVATSGAPSSPPATTDLSEGHASAADARDTPNAPTTHTERPQTLTHPTQARSASVDAAGGEGRLRQPPTTGSTETGVKLGSDDRFRPDTAADHTPVLLGRLAGSAHRPGATTSGPVHRSESEILSAYPWLRHVNPYLVSGGLDGGFSTNCVITAIATDLSLQEGVGHQAGAAEELPASALVSYQRQQLGLADDQPGVVLRVKDLDSVRAVLAAAEVGARGLVLVRGAASKIAHAFNVVRDESGVAFLDGQRGTVASLPEVVTALEFLPTTPGIGIPAGARLLSGHELAGLVGAVGSAAVVAADPSAYRLLIDWPQPSRLLLSRRSAQLRAIDRAVEAYRAVPQQAVARRLDRLSAVQEAIAIWTRSKGAYLTSEASSRRGPAVLRLGWAVDVIRRELLHNQRPGFVLPDSGRAEDAYDEIAVYSAPALIDHDGDFLDFIDDDAPVVTEPVAASRARHESARVALASVSGHNPGELGIRLQMLRDAARSAYQDFRNRHAVGTSAQPTTTVGLFTLPEWFFKRAGVPFTAADQQAVVNEALSLSAEYPHMIIVPGTTLWASQPANGRITLHNTAVAVLNGRLLHEVHKVHESGDTVGYFPPAGPNTVLARIRRSQFQEGVRQSRTAAGTDASVVFEVGRLRFSLEICLDHGHSRARRDLTAVDGGGAHVQILVSNGADLGNLSGLRPGGVAVSNDGQLKTQPRPYGAERRVYQRPLTGSGSPGMDPDPMLGNIEYGSHSDDPKCARDQAAHFGELYLGSYALPVPALAGQPGSARPRPFVDTSTADVVLDLTTSGRPGVAPADPTTPLVLAATARPGLDVEDRPGQLDPAPGTGPLPGPATRDQELELRYSHLAGPRAVQQHERDGRGEVRLNPFWYRLDELPPQDVLDRKDTIWSYTVDENGDVLVGTADGRGLRSEEQWDQLLASVRRVEPDLTSQRFRELIDGQGHPTLAVGFDAEGRTVVRPARVTGELLWNDRSERWEINNRSNSYMPEVVRGHRPRRDVDWWLANAARQLSERLGKPVATAPPLTTQQGQVRPRPDQVERQVRAIVTPYAGNAWAGTSELGELTGRVRRALLLGEVTVAGAVELAAGLARLHGLQRSPTLRAIERRGLPASSSAEKARDFDRQVAIARSYLDASVIDGYRERIEPGAAEEELSRWSLVYAHLHSDMADFVHNLLDRTADRAEAAAAVAAIVGETLFNRAGVPTYTGTVQVVLASKDIDRLSRDGELRISFPLVASTGGDATALAAGSTQLAISAVSAADLRAVLPGAVVLRPGTRLKIANRQIVNDGSFRLTLIEQSQQAGATLLAAVSSAPDPSAVDPGAADRAPRLAPRLGPQLGPDGVVLEYRAGVPNVRLFTVVPHRQVLRRVDAGTSVASGFAADVQQDPETGRILFASAPGGGLLAITHRPELAMMMLGTALAAGEDGPNATLRAKPVPVLRSYLVPLRDYTALTEAARVNSDRDDIYADMEPDILLVRPGGLVVLAGTATPDSVLTYRIDPGSLPAGEMSGALEDLAGLGGTPTAPSRPLWPVSVDLPAESNDADPQHAHHTLRNADAELRELLLAWWQSGSATSGPAISILSGGLDAWLRDGRRRWLDVVLQANGVDPAAAPAVDHFMNTVVLPWTAWVSYRMAALHERSQLLDELDWTGLPLAEVSELPERRADAAQRHELYRRIGEELDTIWSAGGAGVAAKMVDAVAGLVPPIAATGGPNAAASDDARPSRAERTLAQLRDLVDGEVPVEAGATIARTIVLRARLGEAAVPWQAFADDQQARLAEGVSRVIQAAGNPAATENLIFALIARTAADLAPNPGPAELPVPAADTMRTVHVLASAWSRAERSATHDVAPGDAEPSGHQDTVAVLDGLAPVFASDDAILARLAQLREPERRAAELRRRVDQLDDPFDVLRGPQPIVTDEAALTLAETFLAAPTPAADESRTSSVLRAYAGAAWDSLLRPIRRGGVQAVVTAAIVAAALDALPRLPANQSVTAVATISEFARFIGVTGVATNRFPLPGSVDRLPAELPSGQVGVRIRHRSGRLLADQGQAILAPGGQLRVTRIVDTLGMSDNTLTRVYHVTEEETGPASGPANGPAPASGAASQQAAIAPANPAAVGHDSPDMWSLWNRNVAHVLHGARLARIVEDPHSTDILSGAELRGYLAGLRMVDPEQDPPSDAPPMIAALHWIWGLAIAGTSDAALDTLWPAIPPGCWPVVEVTVHVPDSVEAADRLGAWVVGALDWRLELGLTRWAQRRGTHLVRRARVRHVLHVAKTASTDAGQETEDAGQETEAWVRVRFLGAEPVPPSERRLHGQRARLLDGRSILVARDPVSRLPVDEARLAIEELAAAVAARAVAAHRAGTPGPTVVVTGQHHQDADWQDALAGAAAVSESFRGSVFDKVAGLLERDEEGVPAAGQHDAIGGGVRWVSRLQAVVGRAGSTLALPTEISVSDLELPAPVDDADRPERDWLSGWRTSSVSADGPGWWRPAAPLRGVDQIARSLPPSAYRTVRTENREMGDPYRTAWMLTFWGCPVVYDVVRVEVAENGSATSRTVRIFRLRLHLDPAPGVSDSDVRRLEASATRAVQERLNERFQLPDGDQFHLLVEFTDRDQAHQVIQVPATPHARVTCVSWPVSLLNFAARDAESLLLHEMLHLLGLVDEYASFPDGGPLAIFRASVPSPIQVQPPPQIWRSGRRMPRRTDSPMLMGDRLLGARAVAPAEIVPRYLMLIWLVQESQVVPLLIMMRRDGDSPTVLPDPVWPGGPHGPVGLPDEADRDIPTPDENGRLTAAPNHQSSADGTSDPAISQRRQKHGPHTQRAMPSRVGAVDGHAARGGASAGLRWWHPDGDRQREFANRFGWLGQVNDGLAGGGRPRPADTVDDWLANCLLTAIATHQTLSDETGESVFVAPPIEDRTGLPIQHLIAYANDSRGEQSGSVRPRTLLPVGGFAAIAQALAAAEVGAHGFVVVNGAVDGAPGHVFNAARDVDGVVFLDGQTGGPASLPADPAAISFIAVGPVDVAVAGQAMSAGDLDIVALSKNVVAPQTVLLSVRTVAAVLAYRGALPYAAAPAELTGAAADAFASGHPPAAIVARIARFAYTLGMSAARIDAAPAARTIHPPSHVSSFDATRTDVDPDPDLELDFWHGELAGPSAVRPEDATSAASCVSIPIWYRLDDLPPDLVLNHNHRDVTWLYTVDEDGEIVIGSEGVDGLLGDAELAALHKRVAIAEGDPAHPASSSSS</sequence>
<evidence type="ECO:0000313" key="4">
    <source>
        <dbReference type="EMBL" id="GAA4263661.1"/>
    </source>
</evidence>
<feature type="compositionally biased region" description="Pro residues" evidence="1">
    <location>
        <begin position="341"/>
        <end position="358"/>
    </location>
</feature>
<feature type="region of interest" description="Disordered" evidence="1">
    <location>
        <begin position="313"/>
        <end position="610"/>
    </location>
</feature>
<evidence type="ECO:0000313" key="5">
    <source>
        <dbReference type="Proteomes" id="UP001500620"/>
    </source>
</evidence>